<evidence type="ECO:0000313" key="2">
    <source>
        <dbReference type="Proteomes" id="UP000000757"/>
    </source>
</evidence>
<dbReference type="EMBL" id="CP000480">
    <property type="protein sequence ID" value="ABK71906.1"/>
    <property type="molecule type" value="Genomic_DNA"/>
</dbReference>
<sequence>MGVSWGCSEARAMRSRPTPPGVVGTPFYISQQFDHTFYPSNM</sequence>
<dbReference type="STRING" id="246196.MSMEG_2741"/>
<proteinExistence type="predicted"/>
<dbReference type="Proteomes" id="UP000000757">
    <property type="component" value="Chromosome"/>
</dbReference>
<evidence type="ECO:0000313" key="1">
    <source>
        <dbReference type="EMBL" id="ABK71906.1"/>
    </source>
</evidence>
<protein>
    <submittedName>
        <fullName evidence="1">Uncharacterized protein</fullName>
    </submittedName>
</protein>
<keyword evidence="2" id="KW-1185">Reference proteome</keyword>
<name>A0QVY6_MYCS2</name>
<dbReference type="PATRIC" id="fig|246196.57.peg.2742"/>
<dbReference type="AlphaFoldDB" id="A0QVY6"/>
<reference evidence="1 2" key="1">
    <citation type="submission" date="2006-10" db="EMBL/GenBank/DDBJ databases">
        <authorList>
            <person name="Fleischmann R.D."/>
            <person name="Dodson R.J."/>
            <person name="Haft D.H."/>
            <person name="Merkel J.S."/>
            <person name="Nelson W.C."/>
            <person name="Fraser C.M."/>
        </authorList>
    </citation>
    <scope>NUCLEOTIDE SEQUENCE [LARGE SCALE GENOMIC DNA]</scope>
    <source>
        <strain evidence="2">ATCC 700084 / mc(2)155</strain>
    </source>
</reference>
<dbReference type="KEGG" id="msb:LJ00_13630"/>
<organism evidence="1 2">
    <name type="scientific">Mycolicibacterium smegmatis (strain ATCC 700084 / mc(2)155)</name>
    <name type="common">Mycobacterium smegmatis</name>
    <dbReference type="NCBI Taxonomy" id="246196"/>
    <lineage>
        <taxon>Bacteria</taxon>
        <taxon>Bacillati</taxon>
        <taxon>Actinomycetota</taxon>
        <taxon>Actinomycetes</taxon>
        <taxon>Mycobacteriales</taxon>
        <taxon>Mycobacteriaceae</taxon>
        <taxon>Mycolicibacterium</taxon>
    </lineage>
</organism>
<gene>
    <name evidence="1" type="ordered locus">MSMEG_2741</name>
</gene>
<accession>A0QVY6</accession>
<dbReference type="KEGG" id="msm:MSMEG_2741"/>